<protein>
    <submittedName>
        <fullName evidence="2">NAD-dependent epimerase/dehydratase family protein</fullName>
    </submittedName>
</protein>
<organism evidence="2 3">
    <name type="scientific">Phytoactinopolyspora alkaliphila</name>
    <dbReference type="NCBI Taxonomy" id="1783498"/>
    <lineage>
        <taxon>Bacteria</taxon>
        <taxon>Bacillati</taxon>
        <taxon>Actinomycetota</taxon>
        <taxon>Actinomycetes</taxon>
        <taxon>Jiangellales</taxon>
        <taxon>Jiangellaceae</taxon>
        <taxon>Phytoactinopolyspora</taxon>
    </lineage>
</organism>
<dbReference type="GO" id="GO:0005737">
    <property type="term" value="C:cytoplasm"/>
    <property type="evidence" value="ECO:0007669"/>
    <property type="project" value="TreeGrafter"/>
</dbReference>
<reference evidence="2 3" key="1">
    <citation type="submission" date="2020-02" db="EMBL/GenBank/DDBJ databases">
        <authorList>
            <person name="Li X.-J."/>
            <person name="Feng X.-M."/>
        </authorList>
    </citation>
    <scope>NUCLEOTIDE SEQUENCE [LARGE SCALE GENOMIC DNA]</scope>
    <source>
        <strain evidence="2 3">CGMCC 4.7225</strain>
    </source>
</reference>
<name>A0A6N9YJ14_9ACTN</name>
<dbReference type="Proteomes" id="UP000469185">
    <property type="component" value="Unassembled WGS sequence"/>
</dbReference>
<accession>A0A6N9YJ14</accession>
<evidence type="ECO:0000313" key="2">
    <source>
        <dbReference type="EMBL" id="NED94954.1"/>
    </source>
</evidence>
<dbReference type="GO" id="GO:0004029">
    <property type="term" value="F:aldehyde dehydrogenase (NAD+) activity"/>
    <property type="evidence" value="ECO:0007669"/>
    <property type="project" value="TreeGrafter"/>
</dbReference>
<dbReference type="InterPro" id="IPR001509">
    <property type="entry name" value="Epimerase_deHydtase"/>
</dbReference>
<dbReference type="RefSeq" id="WP_163817830.1">
    <property type="nucleotide sequence ID" value="NZ_JAAGOB010000003.1"/>
</dbReference>
<dbReference type="SUPFAM" id="SSF51735">
    <property type="entry name" value="NAD(P)-binding Rossmann-fold domains"/>
    <property type="match status" value="1"/>
</dbReference>
<dbReference type="EMBL" id="JAAGOB010000003">
    <property type="protein sequence ID" value="NED94954.1"/>
    <property type="molecule type" value="Genomic_DNA"/>
</dbReference>
<keyword evidence="3" id="KW-1185">Reference proteome</keyword>
<dbReference type="PANTHER" id="PTHR48079">
    <property type="entry name" value="PROTEIN YEEZ"/>
    <property type="match status" value="1"/>
</dbReference>
<dbReference type="Gene3D" id="3.40.50.720">
    <property type="entry name" value="NAD(P)-binding Rossmann-like Domain"/>
    <property type="match status" value="1"/>
</dbReference>
<dbReference type="PANTHER" id="PTHR48079:SF6">
    <property type="entry name" value="NAD(P)-BINDING DOMAIN-CONTAINING PROTEIN-RELATED"/>
    <property type="match status" value="1"/>
</dbReference>
<gene>
    <name evidence="2" type="ORF">G1H11_06470</name>
</gene>
<evidence type="ECO:0000259" key="1">
    <source>
        <dbReference type="Pfam" id="PF01370"/>
    </source>
</evidence>
<proteinExistence type="predicted"/>
<dbReference type="Pfam" id="PF01370">
    <property type="entry name" value="Epimerase"/>
    <property type="match status" value="1"/>
</dbReference>
<feature type="domain" description="NAD-dependent epimerase/dehydratase" evidence="1">
    <location>
        <begin position="3"/>
        <end position="233"/>
    </location>
</feature>
<dbReference type="InterPro" id="IPR036291">
    <property type="entry name" value="NAD(P)-bd_dom_sf"/>
</dbReference>
<evidence type="ECO:0000313" key="3">
    <source>
        <dbReference type="Proteomes" id="UP000469185"/>
    </source>
</evidence>
<dbReference type="InterPro" id="IPR051783">
    <property type="entry name" value="NAD(P)-dependent_oxidoreduct"/>
</dbReference>
<dbReference type="AlphaFoldDB" id="A0A6N9YJ14"/>
<sequence>MRVVVTGATGNVGTSVVEALAGDGQVDEIVALARRVPDWQPPKTTFIGDDVRSPSMARHFQGADAVIHLAWAFQPTHDPLKTWDVNVIGSIGVFEAAAEAGVGALVYASSVGAYSPGRGKHVDESWPTHSIPTAAYGREKAYLERYLDAFELRNPAMRIVRMRPCFLFSRESASEQRRIFAGPMVPRALFQPGRLPILPLPAALRFQAAHTSDVAEAYRLAVLSEARGAYNVAAEPIIDAGELGDLFRSRVVPVPELAARVAVGGAWRLRLARADDALLNLFLNLPTLDTTRIRMELGWAPKHTGVEALREMLYGAAEGAGAPTDPLHPDNPQ</sequence>
<comment type="caution">
    <text evidence="2">The sequence shown here is derived from an EMBL/GenBank/DDBJ whole genome shotgun (WGS) entry which is preliminary data.</text>
</comment>